<keyword evidence="1" id="KW-0378">Hydrolase</keyword>
<sequence>MTNMANKMHMGVNYIPSQGWLYSWTDWSAQSIRADLTAIASLGVDHVRVHCIWPIFQPNRHRVSPTALAHLRELVTIAGDLGLEVSVCVLNGWMSGIYFRPFWQVDGASVFTDPQAITAERDLLTAVIDATADLPGFMGVDIGNEPNCMSMFAGNSVTREQGDAWATDLLQHCETLDPEKFHVVGVDHSPWLSDDSCFSRPILGQIGQASVVHSWVFFTGALERYGSGGVGTLHLARYLTELARAFGDVPDRPVWIQEVGLSEEWVAPDELPSIAGQIVDNAAKADPWGITWWCSHDIDRSLSGFASLEYGLGLFDTENRLKPAGQAVKEAISRNTGREAVARPSESSRPALHLPSNVVPDLDFADEYFAMVARGEDPEIKLVPAT</sequence>
<dbReference type="EMBL" id="QETB01000003">
    <property type="protein sequence ID" value="PWF26571.1"/>
    <property type="molecule type" value="Genomic_DNA"/>
</dbReference>
<gene>
    <name evidence="1" type="ORF">DD236_06905</name>
</gene>
<dbReference type="AlphaFoldDB" id="A0A2V1K8B3"/>
<reference evidence="2" key="1">
    <citation type="submission" date="2018-05" db="EMBL/GenBank/DDBJ databases">
        <authorList>
            <person name="Li Y."/>
        </authorList>
    </citation>
    <scope>NUCLEOTIDE SEQUENCE [LARGE SCALE GENOMIC DNA]</scope>
    <source>
        <strain evidence="2">sk1b4</strain>
    </source>
</reference>
<accession>A0A2V1K8B3</accession>
<name>A0A2V1K8B3_9ACTO</name>
<keyword evidence="2" id="KW-1185">Reference proteome</keyword>
<evidence type="ECO:0000313" key="1">
    <source>
        <dbReference type="EMBL" id="PWF26571.1"/>
    </source>
</evidence>
<dbReference type="GO" id="GO:0016787">
    <property type="term" value="F:hydrolase activity"/>
    <property type="evidence" value="ECO:0007669"/>
    <property type="project" value="UniProtKB-KW"/>
</dbReference>
<comment type="caution">
    <text evidence="1">The sequence shown here is derived from an EMBL/GenBank/DDBJ whole genome shotgun (WGS) entry which is preliminary data.</text>
</comment>
<protein>
    <submittedName>
        <fullName evidence="1">Glycosyl hydrolase</fullName>
    </submittedName>
</protein>
<dbReference type="OrthoDB" id="110211at2"/>
<evidence type="ECO:0000313" key="2">
    <source>
        <dbReference type="Proteomes" id="UP000245283"/>
    </source>
</evidence>
<dbReference type="SUPFAM" id="SSF51445">
    <property type="entry name" value="(Trans)glycosidases"/>
    <property type="match status" value="1"/>
</dbReference>
<dbReference type="Proteomes" id="UP000245283">
    <property type="component" value="Unassembled WGS sequence"/>
</dbReference>
<dbReference type="Gene3D" id="3.20.20.80">
    <property type="entry name" value="Glycosidases"/>
    <property type="match status" value="1"/>
</dbReference>
<dbReference type="InterPro" id="IPR017853">
    <property type="entry name" value="GH"/>
</dbReference>
<organism evidence="1 2">
    <name type="scientific">Ancrocorticia populi</name>
    <dbReference type="NCBI Taxonomy" id="2175228"/>
    <lineage>
        <taxon>Bacteria</taxon>
        <taxon>Bacillati</taxon>
        <taxon>Actinomycetota</taxon>
        <taxon>Actinomycetes</taxon>
        <taxon>Actinomycetales</taxon>
        <taxon>Actinomycetaceae</taxon>
        <taxon>Ancrocorticia</taxon>
    </lineage>
</organism>
<proteinExistence type="predicted"/>